<feature type="region of interest" description="Disordered" evidence="1">
    <location>
        <begin position="27"/>
        <end position="129"/>
    </location>
</feature>
<evidence type="ECO:0000313" key="2">
    <source>
        <dbReference type="EMBL" id="BAD72389.1"/>
    </source>
</evidence>
<protein>
    <submittedName>
        <fullName evidence="2">Uncharacterized protein</fullName>
    </submittedName>
</protein>
<organism evidence="2">
    <name type="scientific">Oryza sativa subsp. japonica</name>
    <name type="common">Rice</name>
    <dbReference type="NCBI Taxonomy" id="39947"/>
    <lineage>
        <taxon>Eukaryota</taxon>
        <taxon>Viridiplantae</taxon>
        <taxon>Streptophyta</taxon>
        <taxon>Embryophyta</taxon>
        <taxon>Tracheophyta</taxon>
        <taxon>Spermatophyta</taxon>
        <taxon>Magnoliopsida</taxon>
        <taxon>Liliopsida</taxon>
        <taxon>Poales</taxon>
        <taxon>Poaceae</taxon>
        <taxon>BOP clade</taxon>
        <taxon>Oryzoideae</taxon>
        <taxon>Oryzeae</taxon>
        <taxon>Oryzinae</taxon>
        <taxon>Oryza</taxon>
        <taxon>Oryza sativa</taxon>
    </lineage>
</organism>
<feature type="compositionally biased region" description="Low complexity" evidence="1">
    <location>
        <begin position="27"/>
        <end position="41"/>
    </location>
</feature>
<gene>
    <name evidence="2" type="primary">P0684E06.8</name>
</gene>
<sequence length="129" mass="13657">MACGLEVVVFVVNDERFSSVATMEPALATPGAPSLSSSAPAPNSPTPSFTDLDETVDALHELAETSPEQTRAPTHGIDEPPPQAHLTVALLSSTPSSPMAHHLQPLPRHPRRAPPYPPSYRPSTAYSPC</sequence>
<dbReference type="EMBL" id="AP003291">
    <property type="protein sequence ID" value="BAD72389.1"/>
    <property type="molecule type" value="Genomic_DNA"/>
</dbReference>
<dbReference type="Proteomes" id="UP000817658">
    <property type="component" value="Chromosome 1"/>
</dbReference>
<name>Q5SN20_ORYSJ</name>
<reference evidence="2" key="1">
    <citation type="journal article" date="2002" name="Nature">
        <title>The genome sequence and structure of rice chromosome 1.</title>
        <authorList>
            <person name="Sasaki T."/>
            <person name="Matsumoto T."/>
            <person name="Yamamoto K."/>
            <person name="Sakata K."/>
            <person name="Baba T."/>
            <person name="Katayose Y."/>
            <person name="Wu J."/>
            <person name="Niimura Y."/>
            <person name="Cheng Z."/>
            <person name="Nagamura Y."/>
            <person name="Antonio B.A."/>
            <person name="Kanamori H."/>
            <person name="Hosokawa S."/>
            <person name="Masukawa M."/>
            <person name="Arikawa K."/>
            <person name="Chiden Y."/>
            <person name="Hayashi M."/>
            <person name="Okamoto M."/>
            <person name="Ando T."/>
            <person name="Aoki H."/>
            <person name="Arita K."/>
            <person name="Hamada M."/>
            <person name="Harada C."/>
            <person name="Hijishita S."/>
            <person name="Honda M."/>
            <person name="Ichikawa Y."/>
            <person name="Idonuma A."/>
            <person name="Iijima M."/>
            <person name="Ikeda M."/>
            <person name="Ikeno M."/>
            <person name="Itoh S."/>
            <person name="Itoh T."/>
            <person name="Itoh Y."/>
            <person name="Itoh Y."/>
            <person name="Iwabuchi A."/>
            <person name="Kamiya K."/>
            <person name="Karasawa W."/>
            <person name="Katagiri S."/>
            <person name="Kikuta A."/>
            <person name="Kobayashi N."/>
            <person name="Kono I."/>
            <person name="Machita K."/>
            <person name="Maehara T."/>
            <person name="Mizuno H."/>
            <person name="Mizubayashi T."/>
            <person name="Mukai Y."/>
            <person name="Nagasaki H."/>
            <person name="Nakashima M."/>
            <person name="Nakama Y."/>
            <person name="Nakamichi Y."/>
            <person name="Nakamura M."/>
            <person name="Namiki N."/>
            <person name="Negishi M."/>
            <person name="Ohta I."/>
            <person name="Ono N."/>
            <person name="Saji S."/>
            <person name="Sakai K."/>
            <person name="Shibata M."/>
            <person name="Shimokawa T."/>
            <person name="Shomura A."/>
            <person name="Song J."/>
            <person name="Takazaki Y."/>
            <person name="Terasawa K."/>
            <person name="Tsuji K."/>
            <person name="Waki K."/>
            <person name="Yamagata H."/>
            <person name="Yamane H."/>
            <person name="Yoshiki S."/>
            <person name="Yoshihara R."/>
            <person name="Yukawa K."/>
            <person name="Zhong H."/>
            <person name="Iwama H."/>
            <person name="Endo T."/>
            <person name="Ito H."/>
            <person name="Hahn J.H."/>
            <person name="Kim H.I."/>
            <person name="Eun M.Y."/>
            <person name="Yano M."/>
            <person name="Jiang J."/>
            <person name="Gojobori T."/>
        </authorList>
    </citation>
    <scope>NUCLEOTIDE SEQUENCE [LARGE SCALE GENOMIC DNA]</scope>
</reference>
<dbReference type="AlphaFoldDB" id="Q5SN20"/>
<accession>Q5SN20</accession>
<proteinExistence type="predicted"/>
<evidence type="ECO:0000256" key="1">
    <source>
        <dbReference type="SAM" id="MobiDB-lite"/>
    </source>
</evidence>